<protein>
    <submittedName>
        <fullName evidence="4">FMN-binding domain protein</fullName>
    </submittedName>
</protein>
<feature type="transmembrane region" description="Helical" evidence="2">
    <location>
        <begin position="234"/>
        <end position="253"/>
    </location>
</feature>
<sequence length="498" mass="55414">MLFLIALTIAVLFSVLCAGALKKAPAAFYIGGTLISVLMIVLAQQPVENIIIRKYVIGLFSRGALAGALWMVVMGMRVLPDGSKAIKRLMPIRGELSIFSATVTLSHIVFFGISYIKQLTNPNFSKTADFLLTCVVCAALVLIMVPLTVISFKKIRKKMNAKKWKNIQRAAYVFYALIYLHIIILFIPKAKAGIEGYFFSCVVYTAVFGAYMILRIRKWYVKKKSPESKAWLNIASTACVVLLTGIIAFCSYGKPQNKVKTSRPASKTISIKKNTDTSPTDGEDRAALRLSADNDGTLSTAAGDSSSSDSKSSSDSSSSKKDSSSSGKKDSSSDNDDKDEEGHEEDQEQQDEHEDTEDHEDQSEHKEQREEHKDNRQEEKHEKQEEQRQEVKEPVQTQPPVTAPPEPEYIYNNGTYEDKAYGYDGDVHVTITIENDVITEISAYSDEEEPEYFDSAYEKIAGDILYYQSYEVDAVSGATYSSNAIMNAVKKCLEQARK</sequence>
<dbReference type="InterPro" id="IPR007329">
    <property type="entry name" value="FMN-bd"/>
</dbReference>
<keyword evidence="2" id="KW-0472">Membrane</keyword>
<evidence type="ECO:0000313" key="4">
    <source>
        <dbReference type="EMBL" id="ADU20875.1"/>
    </source>
</evidence>
<feature type="transmembrane region" description="Helical" evidence="2">
    <location>
        <begin position="96"/>
        <end position="116"/>
    </location>
</feature>
<organism evidence="4 5">
    <name type="scientific">Ruminococcus albus (strain ATCC 27210 / DSM 20455 / JCM 14654 / NCDO 2250 / 7)</name>
    <dbReference type="NCBI Taxonomy" id="697329"/>
    <lineage>
        <taxon>Bacteria</taxon>
        <taxon>Bacillati</taxon>
        <taxon>Bacillota</taxon>
        <taxon>Clostridia</taxon>
        <taxon>Eubacteriales</taxon>
        <taxon>Oscillospiraceae</taxon>
        <taxon>Ruminococcus</taxon>
    </lineage>
</organism>
<dbReference type="GO" id="GO:0010181">
    <property type="term" value="F:FMN binding"/>
    <property type="evidence" value="ECO:0007669"/>
    <property type="project" value="InterPro"/>
</dbReference>
<reference evidence="4 5" key="1">
    <citation type="journal article" date="2011" name="J. Bacteriol.">
        <title>Complete genome of the cellulolytic ruminal bacterium Ruminococcus albus 7.</title>
        <authorList>
            <person name="Suen G."/>
            <person name="Stevenson D.M."/>
            <person name="Bruce D.C."/>
            <person name="Chertkov O."/>
            <person name="Copeland A."/>
            <person name="Cheng J.F."/>
            <person name="Detter C."/>
            <person name="Detter J.C."/>
            <person name="Goodwin L.A."/>
            <person name="Han C.S."/>
            <person name="Hauser L.J."/>
            <person name="Ivanova N.N."/>
            <person name="Kyrpides N.C."/>
            <person name="Land M.L."/>
            <person name="Lapidus A."/>
            <person name="Lucas S."/>
            <person name="Ovchinnikova G."/>
            <person name="Pitluck S."/>
            <person name="Tapia R."/>
            <person name="Woyke T."/>
            <person name="Boyum J."/>
            <person name="Mead D."/>
            <person name="Weimer P.J."/>
        </authorList>
    </citation>
    <scope>NUCLEOTIDE SEQUENCE [LARGE SCALE GENOMIC DNA]</scope>
    <source>
        <strain evidence="5">ATCC 27210 / DSM 20455 / JCM 14654 / NCDO 2250 / 7</strain>
    </source>
</reference>
<accession>E6UDP7</accession>
<evidence type="ECO:0000256" key="1">
    <source>
        <dbReference type="SAM" id="MobiDB-lite"/>
    </source>
</evidence>
<evidence type="ECO:0000256" key="2">
    <source>
        <dbReference type="SAM" id="Phobius"/>
    </source>
</evidence>
<dbReference type="EMBL" id="CP002403">
    <property type="protein sequence ID" value="ADU20875.1"/>
    <property type="molecule type" value="Genomic_DNA"/>
</dbReference>
<feature type="transmembrane region" description="Helical" evidence="2">
    <location>
        <begin position="27"/>
        <end position="43"/>
    </location>
</feature>
<feature type="compositionally biased region" description="Polar residues" evidence="1">
    <location>
        <begin position="294"/>
        <end position="303"/>
    </location>
</feature>
<dbReference type="eggNOG" id="COG3976">
    <property type="taxonomic scope" value="Bacteria"/>
</dbReference>
<feature type="compositionally biased region" description="Basic and acidic residues" evidence="1">
    <location>
        <begin position="318"/>
        <end position="332"/>
    </location>
</feature>
<dbReference type="Pfam" id="PF04205">
    <property type="entry name" value="FMN_bind"/>
    <property type="match status" value="1"/>
</dbReference>
<feature type="compositionally biased region" description="Acidic residues" evidence="1">
    <location>
        <begin position="333"/>
        <end position="361"/>
    </location>
</feature>
<dbReference type="HOGENOM" id="CLU_690609_0_0_9"/>
<feature type="region of interest" description="Disordered" evidence="1">
    <location>
        <begin position="256"/>
        <end position="409"/>
    </location>
</feature>
<evidence type="ECO:0000313" key="5">
    <source>
        <dbReference type="Proteomes" id="UP000006919"/>
    </source>
</evidence>
<feature type="transmembrane region" description="Helical" evidence="2">
    <location>
        <begin position="194"/>
        <end position="214"/>
    </location>
</feature>
<gene>
    <name evidence="4" type="ordered locus">Rumal_0318</name>
</gene>
<name>E6UDP7_RUMA7</name>
<dbReference type="AlphaFoldDB" id="E6UDP7"/>
<keyword evidence="2" id="KW-0812">Transmembrane</keyword>
<feature type="transmembrane region" description="Helical" evidence="2">
    <location>
        <begin position="128"/>
        <end position="150"/>
    </location>
</feature>
<dbReference type="OrthoDB" id="3174396at2"/>
<dbReference type="Proteomes" id="UP000006919">
    <property type="component" value="Chromosome"/>
</dbReference>
<proteinExistence type="predicted"/>
<keyword evidence="2" id="KW-1133">Transmembrane helix</keyword>
<dbReference type="Gene3D" id="3.90.1010.20">
    <property type="match status" value="1"/>
</dbReference>
<dbReference type="KEGG" id="ral:Rumal_0318"/>
<feature type="transmembrane region" description="Helical" evidence="2">
    <location>
        <begin position="55"/>
        <end position="76"/>
    </location>
</feature>
<dbReference type="STRING" id="697329.Rumal_0318"/>
<dbReference type="GO" id="GO:0016020">
    <property type="term" value="C:membrane"/>
    <property type="evidence" value="ECO:0007669"/>
    <property type="project" value="InterPro"/>
</dbReference>
<evidence type="ECO:0000259" key="3">
    <source>
        <dbReference type="SMART" id="SM00900"/>
    </source>
</evidence>
<feature type="transmembrane region" description="Helical" evidence="2">
    <location>
        <begin position="170"/>
        <end position="187"/>
    </location>
</feature>
<feature type="compositionally biased region" description="Basic and acidic residues" evidence="1">
    <location>
        <begin position="362"/>
        <end position="393"/>
    </location>
</feature>
<feature type="compositionally biased region" description="Polar residues" evidence="1">
    <location>
        <begin position="263"/>
        <end position="280"/>
    </location>
</feature>
<dbReference type="RefSeq" id="WP_013497067.1">
    <property type="nucleotide sequence ID" value="NC_014833.1"/>
</dbReference>
<feature type="compositionally biased region" description="Low complexity" evidence="1">
    <location>
        <begin position="304"/>
        <end position="317"/>
    </location>
</feature>
<dbReference type="SMART" id="SM00900">
    <property type="entry name" value="FMN_bind"/>
    <property type="match status" value="1"/>
</dbReference>
<dbReference type="eggNOG" id="COG2717">
    <property type="taxonomic scope" value="Bacteria"/>
</dbReference>
<feature type="domain" description="FMN-binding" evidence="3">
    <location>
        <begin position="422"/>
        <end position="496"/>
    </location>
</feature>